<dbReference type="InterPro" id="IPR036397">
    <property type="entry name" value="RNaseH_sf"/>
</dbReference>
<evidence type="ECO:0000313" key="3">
    <source>
        <dbReference type="Proteomes" id="UP000663760"/>
    </source>
</evidence>
<dbReference type="InterPro" id="IPR001584">
    <property type="entry name" value="Integrase_cat-core"/>
</dbReference>
<dbReference type="InterPro" id="IPR012337">
    <property type="entry name" value="RNaseH-like_sf"/>
</dbReference>
<reference evidence="2" key="1">
    <citation type="submission" date="2020-02" db="EMBL/GenBank/DDBJ databases">
        <authorList>
            <person name="Scholz U."/>
            <person name="Mascher M."/>
            <person name="Fiebig A."/>
        </authorList>
    </citation>
    <scope>NUCLEOTIDE SEQUENCE</scope>
</reference>
<feature type="domain" description="Integrase catalytic" evidence="1">
    <location>
        <begin position="1"/>
        <end position="120"/>
    </location>
</feature>
<dbReference type="EMBL" id="LR746271">
    <property type="protein sequence ID" value="CAA7401016.1"/>
    <property type="molecule type" value="Genomic_DNA"/>
</dbReference>
<evidence type="ECO:0000313" key="2">
    <source>
        <dbReference type="EMBL" id="CAA7401016.1"/>
    </source>
</evidence>
<dbReference type="GO" id="GO:0003676">
    <property type="term" value="F:nucleic acid binding"/>
    <property type="evidence" value="ECO:0007669"/>
    <property type="project" value="InterPro"/>
</dbReference>
<dbReference type="Proteomes" id="UP000663760">
    <property type="component" value="Chromosome 8"/>
</dbReference>
<keyword evidence="3" id="KW-1185">Reference proteome</keyword>
<dbReference type="Gene3D" id="3.30.420.10">
    <property type="entry name" value="Ribonuclease H-like superfamily/Ribonuclease H"/>
    <property type="match status" value="1"/>
</dbReference>
<proteinExistence type="predicted"/>
<gene>
    <name evidence="2" type="ORF">SI8410_08011694</name>
</gene>
<dbReference type="OrthoDB" id="1936587at2759"/>
<name>A0A7I8KUM5_SPIIN</name>
<dbReference type="PANTHER" id="PTHR37984:SF5">
    <property type="entry name" value="PROTEIN NYNRIN-LIKE"/>
    <property type="match status" value="1"/>
</dbReference>
<dbReference type="InterPro" id="IPR050951">
    <property type="entry name" value="Retrovirus_Pol_polyprotein"/>
</dbReference>
<dbReference type="PANTHER" id="PTHR37984">
    <property type="entry name" value="PROTEIN CBG26694"/>
    <property type="match status" value="1"/>
</dbReference>
<dbReference type="AlphaFoldDB" id="A0A7I8KUM5"/>
<dbReference type="GO" id="GO:0015074">
    <property type="term" value="P:DNA integration"/>
    <property type="evidence" value="ECO:0007669"/>
    <property type="project" value="InterPro"/>
</dbReference>
<evidence type="ECO:0000259" key="1">
    <source>
        <dbReference type="PROSITE" id="PS50994"/>
    </source>
</evidence>
<organism evidence="2 3">
    <name type="scientific">Spirodela intermedia</name>
    <name type="common">Intermediate duckweed</name>
    <dbReference type="NCBI Taxonomy" id="51605"/>
    <lineage>
        <taxon>Eukaryota</taxon>
        <taxon>Viridiplantae</taxon>
        <taxon>Streptophyta</taxon>
        <taxon>Embryophyta</taxon>
        <taxon>Tracheophyta</taxon>
        <taxon>Spermatophyta</taxon>
        <taxon>Magnoliopsida</taxon>
        <taxon>Liliopsida</taxon>
        <taxon>Araceae</taxon>
        <taxon>Lemnoideae</taxon>
        <taxon>Spirodela</taxon>
    </lineage>
</organism>
<dbReference type="Pfam" id="PF00665">
    <property type="entry name" value="rve"/>
    <property type="match status" value="1"/>
</dbReference>
<dbReference type="PROSITE" id="PS50994">
    <property type="entry name" value="INTEGRASE"/>
    <property type="match status" value="1"/>
</dbReference>
<accession>A0A7I8KUM5</accession>
<dbReference type="SUPFAM" id="SSF53098">
    <property type="entry name" value="Ribonuclease H-like"/>
    <property type="match status" value="1"/>
</dbReference>
<protein>
    <recommendedName>
        <fullName evidence="1">Integrase catalytic domain-containing protein</fullName>
    </recommendedName>
</protein>
<sequence length="120" mass="13863">MGLFPPFASYKYILLAMDYVSKWVEAIPTRKNDHKTILKLIVQNILSRFGCPHVIISDGGSHFNSSDFRSLLKKYGVQYKITTPYHPQANGQVELNNREINFFLKKIVQKKIGQKSYLMP</sequence>